<dbReference type="EnsemblPlants" id="Ma08_t32060.1">
    <property type="protein sequence ID" value="Ma08_p32060.1"/>
    <property type="gene ID" value="Ma08_g32060"/>
</dbReference>
<reference evidence="3" key="1">
    <citation type="submission" date="2021-03" db="EMBL/GenBank/DDBJ databases">
        <authorList>
            <consortium name="Genoscope - CEA"/>
            <person name="William W."/>
        </authorList>
    </citation>
    <scope>NUCLEOTIDE SEQUENCE</scope>
    <source>
        <strain evidence="3">Doubled-haploid Pahang</strain>
    </source>
</reference>
<dbReference type="AlphaFoldDB" id="A0A804KD54"/>
<feature type="region of interest" description="Disordered" evidence="2">
    <location>
        <begin position="1"/>
        <end position="25"/>
    </location>
</feature>
<dbReference type="InParanoid" id="A0A804KD54"/>
<dbReference type="OMA" id="DGHNGIA"/>
<proteinExistence type="predicted"/>
<evidence type="ECO:0000313" key="4">
    <source>
        <dbReference type="EnsemblPlants" id="Ma08_p32060.1"/>
    </source>
</evidence>
<dbReference type="Gene3D" id="3.60.40.10">
    <property type="entry name" value="PPM-type phosphatase domain"/>
    <property type="match status" value="1"/>
</dbReference>
<dbReference type="SUPFAM" id="SSF81606">
    <property type="entry name" value="PP2C-like"/>
    <property type="match status" value="1"/>
</dbReference>
<dbReference type="InterPro" id="IPR036457">
    <property type="entry name" value="PPM-type-like_dom_sf"/>
</dbReference>
<keyword evidence="5" id="KW-1185">Reference proteome</keyword>
<name>A0A804KD54_MUSAM</name>
<feature type="compositionally biased region" description="Basic and acidic residues" evidence="2">
    <location>
        <begin position="1"/>
        <end position="10"/>
    </location>
</feature>
<dbReference type="Gramene" id="Ma08_t32060.1">
    <property type="protein sequence ID" value="Ma08_p32060.1"/>
    <property type="gene ID" value="Ma08_g32060"/>
</dbReference>
<protein>
    <recommendedName>
        <fullName evidence="1">protein-serine/threonine phosphatase</fullName>
        <ecNumber evidence="1">3.1.3.16</ecNumber>
    </recommendedName>
</protein>
<accession>A0A804KD54</accession>
<organism evidence="4 5">
    <name type="scientific">Musa acuminata subsp. malaccensis</name>
    <name type="common">Wild banana</name>
    <name type="synonym">Musa malaccensis</name>
    <dbReference type="NCBI Taxonomy" id="214687"/>
    <lineage>
        <taxon>Eukaryota</taxon>
        <taxon>Viridiplantae</taxon>
        <taxon>Streptophyta</taxon>
        <taxon>Embryophyta</taxon>
        <taxon>Tracheophyta</taxon>
        <taxon>Spermatophyta</taxon>
        <taxon>Magnoliopsida</taxon>
        <taxon>Liliopsida</taxon>
        <taxon>Zingiberales</taxon>
        <taxon>Musaceae</taxon>
        <taxon>Musa</taxon>
    </lineage>
</organism>
<gene>
    <name evidence="3" type="ORF">GSMUA_92840.1</name>
</gene>
<dbReference type="EC" id="3.1.3.16" evidence="1"/>
<evidence type="ECO:0000313" key="5">
    <source>
        <dbReference type="Proteomes" id="UP000012960"/>
    </source>
</evidence>
<dbReference type="GO" id="GO:0004722">
    <property type="term" value="F:protein serine/threonine phosphatase activity"/>
    <property type="evidence" value="ECO:0007669"/>
    <property type="project" value="UniProtKB-EC"/>
</dbReference>
<evidence type="ECO:0000256" key="1">
    <source>
        <dbReference type="ARBA" id="ARBA00013081"/>
    </source>
</evidence>
<dbReference type="Proteomes" id="UP000012960">
    <property type="component" value="Unplaced"/>
</dbReference>
<evidence type="ECO:0000256" key="2">
    <source>
        <dbReference type="SAM" id="MobiDB-lite"/>
    </source>
</evidence>
<dbReference type="EMBL" id="HG996472">
    <property type="protein sequence ID" value="CAG1833363.1"/>
    <property type="molecule type" value="Genomic_DNA"/>
</dbReference>
<sequence>MTQRVGEERRRGRRRGSGRASAYGCSAQSKKREDYFIVRTDCLGVPGDPSSSSVFAVLDGHNGIAAAVYTRENLLNYVMIFGRKSGFKLYLVLWLLVLLKLIKKSREKEYETSGTTVTFVIVDGWASLLLQLETPGAF</sequence>
<evidence type="ECO:0000313" key="3">
    <source>
        <dbReference type="EMBL" id="CAG1833363.1"/>
    </source>
</evidence>
<reference evidence="4" key="2">
    <citation type="submission" date="2021-05" db="UniProtKB">
        <authorList>
            <consortium name="EnsemblPlants"/>
        </authorList>
    </citation>
    <scope>IDENTIFICATION</scope>
    <source>
        <strain evidence="4">subsp. malaccensis</strain>
    </source>
</reference>